<dbReference type="InterPro" id="IPR004089">
    <property type="entry name" value="MCPsignal_dom"/>
</dbReference>
<evidence type="ECO:0000313" key="12">
    <source>
        <dbReference type="EMBL" id="MEB3100804.1"/>
    </source>
</evidence>
<dbReference type="Pfam" id="PF00672">
    <property type="entry name" value="HAMP"/>
    <property type="match status" value="1"/>
</dbReference>
<feature type="transmembrane region" description="Helical" evidence="9">
    <location>
        <begin position="334"/>
        <end position="353"/>
    </location>
</feature>
<protein>
    <submittedName>
        <fullName evidence="12">Methyl-accepting chemotaxis protein</fullName>
    </submittedName>
</protein>
<dbReference type="SMART" id="SM01049">
    <property type="entry name" value="Cache_2"/>
    <property type="match status" value="1"/>
</dbReference>
<evidence type="ECO:0000256" key="8">
    <source>
        <dbReference type="PROSITE-ProRule" id="PRU00284"/>
    </source>
</evidence>
<dbReference type="Gene3D" id="3.30.450.20">
    <property type="entry name" value="PAS domain"/>
    <property type="match status" value="2"/>
</dbReference>
<comment type="similarity">
    <text evidence="7">Belongs to the methyl-accepting chemotaxis (MCP) protein family.</text>
</comment>
<keyword evidence="5 9" id="KW-0472">Membrane</keyword>
<evidence type="ECO:0000256" key="4">
    <source>
        <dbReference type="ARBA" id="ARBA00022989"/>
    </source>
</evidence>
<dbReference type="CDD" id="cd11386">
    <property type="entry name" value="MCP_signal"/>
    <property type="match status" value="1"/>
</dbReference>
<evidence type="ECO:0000256" key="5">
    <source>
        <dbReference type="ARBA" id="ARBA00023136"/>
    </source>
</evidence>
<dbReference type="Proteomes" id="UP001310386">
    <property type="component" value="Unassembled WGS sequence"/>
</dbReference>
<evidence type="ECO:0000256" key="1">
    <source>
        <dbReference type="ARBA" id="ARBA00004651"/>
    </source>
</evidence>
<keyword evidence="4 9" id="KW-1133">Transmembrane helix</keyword>
<evidence type="ECO:0000259" key="10">
    <source>
        <dbReference type="PROSITE" id="PS50111"/>
    </source>
</evidence>
<dbReference type="PROSITE" id="PS50885">
    <property type="entry name" value="HAMP"/>
    <property type="match status" value="1"/>
</dbReference>
<evidence type="ECO:0000313" key="13">
    <source>
        <dbReference type="Proteomes" id="UP001310386"/>
    </source>
</evidence>
<feature type="domain" description="Methyl-accepting transducer" evidence="10">
    <location>
        <begin position="412"/>
        <end position="655"/>
    </location>
</feature>
<evidence type="ECO:0000256" key="9">
    <source>
        <dbReference type="SAM" id="Phobius"/>
    </source>
</evidence>
<dbReference type="InterPro" id="IPR004010">
    <property type="entry name" value="Double_Cache_2"/>
</dbReference>
<comment type="subcellular location">
    <subcellularLocation>
        <location evidence="1">Cell membrane</location>
        <topology evidence="1">Multi-pass membrane protein</topology>
    </subcellularLocation>
</comment>
<dbReference type="Pfam" id="PF00015">
    <property type="entry name" value="MCPsignal"/>
    <property type="match status" value="1"/>
</dbReference>
<feature type="domain" description="HAMP" evidence="11">
    <location>
        <begin position="354"/>
        <end position="407"/>
    </location>
</feature>
<dbReference type="SMART" id="SM00283">
    <property type="entry name" value="MA"/>
    <property type="match status" value="1"/>
</dbReference>
<keyword evidence="3 9" id="KW-0812">Transmembrane</keyword>
<keyword evidence="6 8" id="KW-0807">Transducer</keyword>
<dbReference type="SMART" id="SM00304">
    <property type="entry name" value="HAMP"/>
    <property type="match status" value="1"/>
</dbReference>
<gene>
    <name evidence="12" type="ORF">VF724_03930</name>
</gene>
<proteinExistence type="inferred from homology"/>
<evidence type="ECO:0000256" key="7">
    <source>
        <dbReference type="ARBA" id="ARBA00029447"/>
    </source>
</evidence>
<name>A0ABU5ZE76_9BACL</name>
<dbReference type="PANTHER" id="PTHR32089">
    <property type="entry name" value="METHYL-ACCEPTING CHEMOTAXIS PROTEIN MCPB"/>
    <property type="match status" value="1"/>
</dbReference>
<sequence>MKSIKTKIMVLVSLILISVLLIQGMMSLYMTKSEIEKQVKGTMSLQANQISQLLNGMEYNTKLLKEQMMSGYDNSIKNQMDVVISILNYYYNKSKNQGLSEAQAQQEAIALLRELKYGKNGYFWMDNTNYKLLLLPPTPEKEGMDRENLTDQTGNKFIKQMVDGAMKSDDSFVNYYFPKPDDPSKAYPKRGHTRLFKPWQWVPGTGNYIDNIDNEMKKYEEAMNADFQKKIMELSVNGSVSVVSAEGTILHNTNKELVGQKIKVKDTRTGEDVIQKIISTKDDFIQYSTQDPESGQIQDFIAYVKFEPEYNRYIAVAKDKDFIFAGTDAITKQFIMLLIAATLLTLLVVYWFAHRFTKPIATATDILQRVASGDLRVDELKVKNKDEIGTLVNHLNQMVQNLRALIGTIMASAQNVAAASQQISASTEEIAGSSTNQAAATQTMTELFKELSIAINTVAVSAEEAANLSNQAVNIAQEGGQVVHQSINGMKAVNEQISKLEEDSNKIGDIIEVIGDIAEQTNLLALNAAIEAARAGEQGRGFAVVADEVRKLAERAGEATKQITQIIKGMQSNTSQSVKAVVDGVAKSEKTGEAFERIIAMVNDTSFKVNEIAAAGEEQAAQSTEVMNTIGTIAAASEESAAAAEETASTSQSLAHLADELNQSVSVFKIK</sequence>
<organism evidence="12 13">
    <name type="scientific">Ferviditalea candida</name>
    <dbReference type="NCBI Taxonomy" id="3108399"/>
    <lineage>
        <taxon>Bacteria</taxon>
        <taxon>Bacillati</taxon>
        <taxon>Bacillota</taxon>
        <taxon>Bacilli</taxon>
        <taxon>Bacillales</taxon>
        <taxon>Paenibacillaceae</taxon>
        <taxon>Ferviditalea</taxon>
    </lineage>
</organism>
<dbReference type="SUPFAM" id="SSF58104">
    <property type="entry name" value="Methyl-accepting chemotaxis protein (MCP) signaling domain"/>
    <property type="match status" value="1"/>
</dbReference>
<dbReference type="Pfam" id="PF08269">
    <property type="entry name" value="dCache_2"/>
    <property type="match status" value="1"/>
</dbReference>
<dbReference type="RefSeq" id="WP_371752922.1">
    <property type="nucleotide sequence ID" value="NZ_JAYJLD010000004.1"/>
</dbReference>
<evidence type="ECO:0000256" key="3">
    <source>
        <dbReference type="ARBA" id="ARBA00022692"/>
    </source>
</evidence>
<evidence type="ECO:0000256" key="2">
    <source>
        <dbReference type="ARBA" id="ARBA00022475"/>
    </source>
</evidence>
<keyword evidence="2" id="KW-1003">Cell membrane</keyword>
<keyword evidence="13" id="KW-1185">Reference proteome</keyword>
<dbReference type="InterPro" id="IPR033480">
    <property type="entry name" value="sCache_2"/>
</dbReference>
<reference evidence="12" key="1">
    <citation type="submission" date="2023-12" db="EMBL/GenBank/DDBJ databases">
        <title>Fervidustalea candida gen. nov., sp. nov., a novel member of the family Paenibacillaceae isolated from a geothermal area.</title>
        <authorList>
            <person name="Li W.-J."/>
            <person name="Jiao J.-Y."/>
            <person name="Chen Y."/>
        </authorList>
    </citation>
    <scope>NUCLEOTIDE SEQUENCE</scope>
    <source>
        <strain evidence="12">SYSU GA230002</strain>
    </source>
</reference>
<evidence type="ECO:0000259" key="11">
    <source>
        <dbReference type="PROSITE" id="PS50885"/>
    </source>
</evidence>
<dbReference type="PROSITE" id="PS50111">
    <property type="entry name" value="CHEMOTAXIS_TRANSDUC_2"/>
    <property type="match status" value="1"/>
</dbReference>
<accession>A0ABU5ZE76</accession>
<evidence type="ECO:0000256" key="6">
    <source>
        <dbReference type="ARBA" id="ARBA00023224"/>
    </source>
</evidence>
<dbReference type="Gene3D" id="1.10.287.950">
    <property type="entry name" value="Methyl-accepting chemotaxis protein"/>
    <property type="match status" value="1"/>
</dbReference>
<dbReference type="PANTHER" id="PTHR32089:SF112">
    <property type="entry name" value="LYSOZYME-LIKE PROTEIN-RELATED"/>
    <property type="match status" value="1"/>
</dbReference>
<dbReference type="CDD" id="cd06225">
    <property type="entry name" value="HAMP"/>
    <property type="match status" value="1"/>
</dbReference>
<comment type="caution">
    <text evidence="12">The sequence shown here is derived from an EMBL/GenBank/DDBJ whole genome shotgun (WGS) entry which is preliminary data.</text>
</comment>
<dbReference type="InterPro" id="IPR003660">
    <property type="entry name" value="HAMP_dom"/>
</dbReference>
<dbReference type="EMBL" id="JAYJLD010000004">
    <property type="protein sequence ID" value="MEB3100804.1"/>
    <property type="molecule type" value="Genomic_DNA"/>
</dbReference>